<protein>
    <submittedName>
        <fullName evidence="1">Uncharacterized protein</fullName>
    </submittedName>
</protein>
<dbReference type="Proteomes" id="UP001367508">
    <property type="component" value="Unassembled WGS sequence"/>
</dbReference>
<dbReference type="EMBL" id="JAYMYQ010000006">
    <property type="protein sequence ID" value="KAK7322566.1"/>
    <property type="molecule type" value="Genomic_DNA"/>
</dbReference>
<accession>A0AAN9Q536</accession>
<gene>
    <name evidence="1" type="ORF">VNO77_25952</name>
</gene>
<keyword evidence="2" id="KW-1185">Reference proteome</keyword>
<evidence type="ECO:0000313" key="2">
    <source>
        <dbReference type="Proteomes" id="UP001367508"/>
    </source>
</evidence>
<sequence length="141" mass="16136">MLKGGSFSLAWWLSRRKIKNPQKKKRGVRVKGPESPKLEHQETCMSCIKIFQESGGVDLSTFSGVSITRFQFHSEVRVHYCVESVMVEFKHLVKDEHDIVRVGILRLWKELGASPSSHFFYLQAHILMRDQLPHANAISGS</sequence>
<dbReference type="AlphaFoldDB" id="A0AAN9Q536"/>
<comment type="caution">
    <text evidence="1">The sequence shown here is derived from an EMBL/GenBank/DDBJ whole genome shotgun (WGS) entry which is preliminary data.</text>
</comment>
<proteinExistence type="predicted"/>
<reference evidence="1 2" key="1">
    <citation type="submission" date="2024-01" db="EMBL/GenBank/DDBJ databases">
        <title>The genomes of 5 underutilized Papilionoideae crops provide insights into root nodulation and disease resistanc.</title>
        <authorList>
            <person name="Jiang F."/>
        </authorList>
    </citation>
    <scope>NUCLEOTIDE SEQUENCE [LARGE SCALE GENOMIC DNA]</scope>
    <source>
        <strain evidence="1">LVBAO_FW01</strain>
        <tissue evidence="1">Leaves</tissue>
    </source>
</reference>
<evidence type="ECO:0000313" key="1">
    <source>
        <dbReference type="EMBL" id="KAK7322566.1"/>
    </source>
</evidence>
<organism evidence="1 2">
    <name type="scientific">Canavalia gladiata</name>
    <name type="common">Sword bean</name>
    <name type="synonym">Dolichos gladiatus</name>
    <dbReference type="NCBI Taxonomy" id="3824"/>
    <lineage>
        <taxon>Eukaryota</taxon>
        <taxon>Viridiplantae</taxon>
        <taxon>Streptophyta</taxon>
        <taxon>Embryophyta</taxon>
        <taxon>Tracheophyta</taxon>
        <taxon>Spermatophyta</taxon>
        <taxon>Magnoliopsida</taxon>
        <taxon>eudicotyledons</taxon>
        <taxon>Gunneridae</taxon>
        <taxon>Pentapetalae</taxon>
        <taxon>rosids</taxon>
        <taxon>fabids</taxon>
        <taxon>Fabales</taxon>
        <taxon>Fabaceae</taxon>
        <taxon>Papilionoideae</taxon>
        <taxon>50 kb inversion clade</taxon>
        <taxon>NPAAA clade</taxon>
        <taxon>indigoferoid/millettioid clade</taxon>
        <taxon>Phaseoleae</taxon>
        <taxon>Canavalia</taxon>
    </lineage>
</organism>
<name>A0AAN9Q536_CANGL</name>